<dbReference type="OrthoDB" id="3652431at2"/>
<gene>
    <name evidence="1" type="ORF">FB381_1516</name>
</gene>
<proteinExistence type="predicted"/>
<dbReference type="Pfam" id="PF10100">
    <property type="entry name" value="Staph_opine_DH"/>
    <property type="match status" value="1"/>
</dbReference>
<dbReference type="Proteomes" id="UP000320209">
    <property type="component" value="Unassembled WGS sequence"/>
</dbReference>
<evidence type="ECO:0000313" key="1">
    <source>
        <dbReference type="EMBL" id="TQL67634.1"/>
    </source>
</evidence>
<evidence type="ECO:0000313" key="2">
    <source>
        <dbReference type="Proteomes" id="UP000320209"/>
    </source>
</evidence>
<name>A0A543A502_9ACTN</name>
<dbReference type="AlphaFoldDB" id="A0A543A502"/>
<evidence type="ECO:0008006" key="3">
    <source>
        <dbReference type="Google" id="ProtNLM"/>
    </source>
</evidence>
<protein>
    <recommendedName>
        <fullName evidence="3">DUF2338 family protein</fullName>
    </recommendedName>
</protein>
<keyword evidence="2" id="KW-1185">Reference proteome</keyword>
<reference evidence="1 2" key="1">
    <citation type="submission" date="2019-06" db="EMBL/GenBank/DDBJ databases">
        <title>Sequencing the genomes of 1000 actinobacteria strains.</title>
        <authorList>
            <person name="Klenk H.-P."/>
        </authorList>
    </citation>
    <scope>NUCLEOTIDE SEQUENCE [LARGE SCALE GENOMIC DNA]</scope>
    <source>
        <strain evidence="1 2">DSM 25218</strain>
    </source>
</reference>
<accession>A0A543A502</accession>
<dbReference type="RefSeq" id="WP_141779710.1">
    <property type="nucleotide sequence ID" value="NZ_VFOV01000001.1"/>
</dbReference>
<organism evidence="1 2">
    <name type="scientific">Nocardioides albertanoniae</name>
    <dbReference type="NCBI Taxonomy" id="1175486"/>
    <lineage>
        <taxon>Bacteria</taxon>
        <taxon>Bacillati</taxon>
        <taxon>Actinomycetota</taxon>
        <taxon>Actinomycetes</taxon>
        <taxon>Propionibacteriales</taxon>
        <taxon>Nocardioidaceae</taxon>
        <taxon>Nocardioides</taxon>
    </lineage>
</organism>
<sequence length="433" mass="47185">MTDLGDVLVAGTGPAAVQTAVLLARLGRPVGIAGRISERSEAFFTALNGSGVLRVEVQSERHDALRGEGRPAQRFQGYPSVTGAWDTLVLTVTADAYVPVLRQLDHQVLGRISRIVLLSPTLGSSSLVQEYARQQGLDPEVISFSSYLGDTRWPERTPGATALTAGVKHRIYAGSTAGSSATLDTLSDLFESVGITLELCPRPVEAESRNISLYVHPPLFMNPFTLEGVFATAAPGAPPKYVYKLFPEGPITPSLIATMVAMWRELTAIITRLGGTGVNLLAFMLEDSYPVRPESIAPADIAAFERLPTTHQEYLVYVRYASLLIDPFSEPDHDGRYFDFSAIPIRPIHRNAAGAWDVPRMPKEDYYRTKVIQGVARHLGVACPRIDALLAAYEEHLVRARTQHAGDPMSEAFEVRDFADDLELICAGIEGAR</sequence>
<dbReference type="InterPro" id="IPR016935">
    <property type="entry name" value="Opine_metallophore_DH"/>
</dbReference>
<dbReference type="EMBL" id="VFOV01000001">
    <property type="protein sequence ID" value="TQL67634.1"/>
    <property type="molecule type" value="Genomic_DNA"/>
</dbReference>
<comment type="caution">
    <text evidence="1">The sequence shown here is derived from an EMBL/GenBank/DDBJ whole genome shotgun (WGS) entry which is preliminary data.</text>
</comment>